<feature type="region of interest" description="Disordered" evidence="1">
    <location>
        <begin position="149"/>
        <end position="215"/>
    </location>
</feature>
<dbReference type="OrthoDB" id="10606508at2759"/>
<organism evidence="2 3">
    <name type="scientific">Steinernema carpocapsae</name>
    <name type="common">Entomopathogenic nematode</name>
    <dbReference type="NCBI Taxonomy" id="34508"/>
    <lineage>
        <taxon>Eukaryota</taxon>
        <taxon>Metazoa</taxon>
        <taxon>Ecdysozoa</taxon>
        <taxon>Nematoda</taxon>
        <taxon>Chromadorea</taxon>
        <taxon>Rhabditida</taxon>
        <taxon>Tylenchina</taxon>
        <taxon>Panagrolaimomorpha</taxon>
        <taxon>Strongyloidoidea</taxon>
        <taxon>Steinernematidae</taxon>
        <taxon>Steinernema</taxon>
    </lineage>
</organism>
<name>A0A4U5MFV8_STECR</name>
<dbReference type="AlphaFoldDB" id="A0A4U5MFV8"/>
<keyword evidence="3" id="KW-1185">Reference proteome</keyword>
<reference evidence="2 3" key="2">
    <citation type="journal article" date="2019" name="G3 (Bethesda)">
        <title>Hybrid Assembly of the Genome of the Entomopathogenic Nematode Steinernema carpocapsae Identifies the X-Chromosome.</title>
        <authorList>
            <person name="Serra L."/>
            <person name="Macchietto M."/>
            <person name="Macias-Munoz A."/>
            <person name="McGill C.J."/>
            <person name="Rodriguez I.M."/>
            <person name="Rodriguez B."/>
            <person name="Murad R."/>
            <person name="Mortazavi A."/>
        </authorList>
    </citation>
    <scope>NUCLEOTIDE SEQUENCE [LARGE SCALE GENOMIC DNA]</scope>
    <source>
        <strain evidence="2 3">ALL</strain>
    </source>
</reference>
<dbReference type="Proteomes" id="UP000298663">
    <property type="component" value="Unassembled WGS sequence"/>
</dbReference>
<feature type="compositionally biased region" description="Low complexity" evidence="1">
    <location>
        <begin position="1"/>
        <end position="11"/>
    </location>
</feature>
<feature type="compositionally biased region" description="Pro residues" evidence="1">
    <location>
        <begin position="12"/>
        <end position="27"/>
    </location>
</feature>
<sequence length="491" mass="53415">MDFTNNEIPNVEAPPPPVTPPDSPIAPPRRNRRSQLNGFSTATPHTLPLQALFQNPPKGILSPETPYEQPLSANTAEPDKVRVGRTTSRPFLTKDAHVLSGDPVEEEAEVLPPPVSKESRLAKIGGVALFPVVKPGDISNQTSIEQLIRERRIYKSRPPPPPPKTAKPALQPIELDEDEEKEGGEKKLSPTDFVRSLTQRSSVVSEETQKKLETEKESVAIYRISSQNSVVEEAAKVMSEARENGQHQSLTILNPGFGLEFPTRGERIPSRAGYERLSPSTHSPEPLKSVSSSSDTKKSPFQKPSDKEAATEHRKESSPKESLTTVISVGPGAADRNIQIPVTHFPAESVLRTSSAPNGGYEQAMKKEKVGPRRSVQRADAVDLDSAASSSGYVNIVPVPSPPVTPSPLVLRIADPVVSQMHRISLNAPVPVLPQAPAPGSSGWRPTPKPRRLVNTKQSQQMTMKSNPNDSKLAKVFDHGDRSDEEAVVRL</sequence>
<feature type="compositionally biased region" description="Polar residues" evidence="1">
    <location>
        <begin position="455"/>
        <end position="470"/>
    </location>
</feature>
<feature type="region of interest" description="Disordered" evidence="1">
    <location>
        <begin position="437"/>
        <end position="491"/>
    </location>
</feature>
<evidence type="ECO:0000256" key="1">
    <source>
        <dbReference type="SAM" id="MobiDB-lite"/>
    </source>
</evidence>
<feature type="compositionally biased region" description="Basic and acidic residues" evidence="1">
    <location>
        <begin position="472"/>
        <end position="491"/>
    </location>
</feature>
<evidence type="ECO:0000313" key="2">
    <source>
        <dbReference type="EMBL" id="TKR68118.1"/>
    </source>
</evidence>
<dbReference type="EMBL" id="AZBU02000008">
    <property type="protein sequence ID" value="TKR68118.1"/>
    <property type="molecule type" value="Genomic_DNA"/>
</dbReference>
<accession>A0A4U5MFV8</accession>
<reference evidence="2 3" key="1">
    <citation type="journal article" date="2015" name="Genome Biol.">
        <title>Comparative genomics of Steinernema reveals deeply conserved gene regulatory networks.</title>
        <authorList>
            <person name="Dillman A.R."/>
            <person name="Macchietto M."/>
            <person name="Porter C.F."/>
            <person name="Rogers A."/>
            <person name="Williams B."/>
            <person name="Antoshechkin I."/>
            <person name="Lee M.M."/>
            <person name="Goodwin Z."/>
            <person name="Lu X."/>
            <person name="Lewis E.E."/>
            <person name="Goodrich-Blair H."/>
            <person name="Stock S.P."/>
            <person name="Adams B.J."/>
            <person name="Sternberg P.W."/>
            <person name="Mortazavi A."/>
        </authorList>
    </citation>
    <scope>NUCLEOTIDE SEQUENCE [LARGE SCALE GENOMIC DNA]</scope>
    <source>
        <strain evidence="2 3">ALL</strain>
    </source>
</reference>
<gene>
    <name evidence="2" type="ORF">L596_024150</name>
</gene>
<feature type="compositionally biased region" description="Polar residues" evidence="1">
    <location>
        <begin position="34"/>
        <end position="44"/>
    </location>
</feature>
<feature type="compositionally biased region" description="Polar residues" evidence="1">
    <location>
        <begin position="196"/>
        <end position="205"/>
    </location>
</feature>
<comment type="caution">
    <text evidence="2">The sequence shown here is derived from an EMBL/GenBank/DDBJ whole genome shotgun (WGS) entry which is preliminary data.</text>
</comment>
<proteinExistence type="predicted"/>
<feature type="region of interest" description="Disordered" evidence="1">
    <location>
        <begin position="242"/>
        <end position="387"/>
    </location>
</feature>
<protein>
    <submittedName>
        <fullName evidence="2">Uncharacterized protein</fullName>
    </submittedName>
</protein>
<feature type="region of interest" description="Disordered" evidence="1">
    <location>
        <begin position="1"/>
        <end position="114"/>
    </location>
</feature>
<feature type="compositionally biased region" description="Basic and acidic residues" evidence="1">
    <location>
        <begin position="304"/>
        <end position="319"/>
    </location>
</feature>
<evidence type="ECO:0000313" key="3">
    <source>
        <dbReference type="Proteomes" id="UP000298663"/>
    </source>
</evidence>